<feature type="compositionally biased region" description="Basic and acidic residues" evidence="1">
    <location>
        <begin position="335"/>
        <end position="346"/>
    </location>
</feature>
<dbReference type="RefSeq" id="WP_220147694.1">
    <property type="nucleotide sequence ID" value="NZ_JAHXZI010000020.1"/>
</dbReference>
<keyword evidence="4" id="KW-1185">Reference proteome</keyword>
<keyword evidence="2" id="KW-0812">Transmembrane</keyword>
<dbReference type="EMBL" id="JAHXZI010000020">
    <property type="protein sequence ID" value="MBW6438495.1"/>
    <property type="molecule type" value="Genomic_DNA"/>
</dbReference>
<feature type="compositionally biased region" description="Low complexity" evidence="1">
    <location>
        <begin position="275"/>
        <end position="286"/>
    </location>
</feature>
<keyword evidence="2" id="KW-1133">Transmembrane helix</keyword>
<feature type="transmembrane region" description="Helical" evidence="2">
    <location>
        <begin position="118"/>
        <end position="143"/>
    </location>
</feature>
<dbReference type="Pfam" id="PF05552">
    <property type="entry name" value="MS_channel_1st_1"/>
    <property type="match status" value="1"/>
</dbReference>
<feature type="compositionally biased region" description="Polar residues" evidence="1">
    <location>
        <begin position="419"/>
        <end position="430"/>
    </location>
</feature>
<feature type="compositionally biased region" description="Basic and acidic residues" evidence="1">
    <location>
        <begin position="390"/>
        <end position="408"/>
    </location>
</feature>
<sequence>MAGDGLSRGLSEMWRSVVLYLPSILVFLVILVAGYLLARLARTVTAKALRRAGFDRAVQRGPAGRLLRPGAPSATDVCARLAFFVVLLFALQLAFGVFGPNPASDLVNALLGWLPQVFVGIVIVVVTAAIAGAAHDLILAVLGGLGYARVLAKAVAAVIVTLGVIAGLDQVGIATSVTRPLLVTILATVAGVIIVGVGGGLIRPMQQRWEGWLDRAAAESAAIREQARAYAEERARQAAGQPSTATEPPAPPAAPPVSASPASPSPAAPSPESSPPAGTAAAAVAGADDRLAPPAADGAGRAYSGDGVARSADPGRGGENRHFPDDTEELAWEARWAEEERRVREQDGDETQMIVASPAGSGDDENTTDLHPEERTTDLHAGEPTTGPHSGERTTDLYSDERTTDLHGGEPTTALDTVRMSNDTAGTTILTPGVRPGQSPAGGPSGPEETTVLTAGPSADEVTVIRSPGTASGLQIVDGAGEERTQVVPLPAHDDDPTTDSRPGGTGTN</sequence>
<feature type="region of interest" description="Disordered" evidence="1">
    <location>
        <begin position="228"/>
        <end position="453"/>
    </location>
</feature>
<comment type="caution">
    <text evidence="3">The sequence shown here is derived from an EMBL/GenBank/DDBJ whole genome shotgun (WGS) entry which is preliminary data.</text>
</comment>
<dbReference type="InterPro" id="IPR008910">
    <property type="entry name" value="MSC_TM_helix"/>
</dbReference>
<feature type="compositionally biased region" description="Basic and acidic residues" evidence="1">
    <location>
        <begin position="316"/>
        <end position="325"/>
    </location>
</feature>
<organism evidence="3 4">
    <name type="scientific">Actinoplanes hulinensis</name>
    <dbReference type="NCBI Taxonomy" id="1144547"/>
    <lineage>
        <taxon>Bacteria</taxon>
        <taxon>Bacillati</taxon>
        <taxon>Actinomycetota</taxon>
        <taxon>Actinomycetes</taxon>
        <taxon>Micromonosporales</taxon>
        <taxon>Micromonosporaceae</taxon>
        <taxon>Actinoplanes</taxon>
    </lineage>
</organism>
<keyword evidence="2" id="KW-0472">Membrane</keyword>
<evidence type="ECO:0008006" key="5">
    <source>
        <dbReference type="Google" id="ProtNLM"/>
    </source>
</evidence>
<feature type="compositionally biased region" description="Basic and acidic residues" evidence="1">
    <location>
        <begin position="368"/>
        <end position="381"/>
    </location>
</feature>
<evidence type="ECO:0000256" key="2">
    <source>
        <dbReference type="SAM" id="Phobius"/>
    </source>
</evidence>
<dbReference type="Proteomes" id="UP001519863">
    <property type="component" value="Unassembled WGS sequence"/>
</dbReference>
<evidence type="ECO:0000313" key="3">
    <source>
        <dbReference type="EMBL" id="MBW6438495.1"/>
    </source>
</evidence>
<name>A0ABS7BBX4_9ACTN</name>
<reference evidence="3 4" key="1">
    <citation type="journal article" date="2013" name="Antonie Van Leeuwenhoek">
        <title>Actinoplanes hulinensis sp. nov., a novel actinomycete isolated from soybean root (Glycine max (L.) Merr).</title>
        <authorList>
            <person name="Shen Y."/>
            <person name="Liu C."/>
            <person name="Wang X."/>
            <person name="Zhao J."/>
            <person name="Jia F."/>
            <person name="Zhang Y."/>
            <person name="Wang L."/>
            <person name="Yang D."/>
            <person name="Xiang W."/>
        </authorList>
    </citation>
    <scope>NUCLEOTIDE SEQUENCE [LARGE SCALE GENOMIC DNA]</scope>
    <source>
        <strain evidence="3 4">NEAU-M9</strain>
    </source>
</reference>
<evidence type="ECO:0000313" key="4">
    <source>
        <dbReference type="Proteomes" id="UP001519863"/>
    </source>
</evidence>
<feature type="transmembrane region" description="Helical" evidence="2">
    <location>
        <begin position="20"/>
        <end position="41"/>
    </location>
</feature>
<feature type="region of interest" description="Disordered" evidence="1">
    <location>
        <begin position="469"/>
        <end position="509"/>
    </location>
</feature>
<accession>A0ABS7BBX4</accession>
<feature type="compositionally biased region" description="Pro residues" evidence="1">
    <location>
        <begin position="263"/>
        <end position="274"/>
    </location>
</feature>
<proteinExistence type="predicted"/>
<protein>
    <recommendedName>
        <fullName evidence="5">Transporter (Transmembrane protein)</fullName>
    </recommendedName>
</protein>
<feature type="transmembrane region" description="Helical" evidence="2">
    <location>
        <begin position="180"/>
        <end position="202"/>
    </location>
</feature>
<feature type="compositionally biased region" description="Low complexity" evidence="1">
    <location>
        <begin position="237"/>
        <end position="247"/>
    </location>
</feature>
<gene>
    <name evidence="3" type="ORF">KZ829_32700</name>
</gene>
<feature type="transmembrane region" description="Helical" evidence="2">
    <location>
        <begin position="77"/>
        <end position="98"/>
    </location>
</feature>
<evidence type="ECO:0000256" key="1">
    <source>
        <dbReference type="SAM" id="MobiDB-lite"/>
    </source>
</evidence>